<dbReference type="Pfam" id="PF12833">
    <property type="entry name" value="HTH_18"/>
    <property type="match status" value="1"/>
</dbReference>
<keyword evidence="2" id="KW-0238">DNA-binding</keyword>
<reference evidence="6" key="1">
    <citation type="journal article" date="2019" name="Int. J. Syst. Evol. Microbiol.">
        <title>The Global Catalogue of Microorganisms (GCM) 10K type strain sequencing project: providing services to taxonomists for standard genome sequencing and annotation.</title>
        <authorList>
            <consortium name="The Broad Institute Genomics Platform"/>
            <consortium name="The Broad Institute Genome Sequencing Center for Infectious Disease"/>
            <person name="Wu L."/>
            <person name="Ma J."/>
        </authorList>
    </citation>
    <scope>NUCLEOTIDE SEQUENCE [LARGE SCALE GENOMIC DNA]</scope>
    <source>
        <strain evidence="6">CCUG 71848</strain>
    </source>
</reference>
<dbReference type="InterPro" id="IPR014710">
    <property type="entry name" value="RmlC-like_jellyroll"/>
</dbReference>
<dbReference type="Proteomes" id="UP001597156">
    <property type="component" value="Unassembled WGS sequence"/>
</dbReference>
<evidence type="ECO:0000256" key="1">
    <source>
        <dbReference type="ARBA" id="ARBA00023015"/>
    </source>
</evidence>
<sequence length="301" mass="34062">MKKFVSIPMIESGLYVFGGHMHTVPGGWSFFEQKHQAFELMCLLKGQQTTEIKGLAPMTYGPGNVLIISPGSLHTNRNASKDKELTYICFHFNFESLRLKSAMIATLANTVIPSDNPIAKISMQTALEIVKFSKDVSLTEEQTNLKIQISLLTYLYHLTQELTTLSSDHQAHFTEREAKLARKMATRIEDGVENIENAPFSFGDICDELDISTGYGHRTFHKVYGVTPLHFIEEKKFRKAKLLLGYAEYSVEEVAFMLGSSTLSNFSKQFKKWSGMTPSNYRKQIGRKRSVRSVAQSGYFE</sequence>
<dbReference type="SMART" id="SM00342">
    <property type="entry name" value="HTH_ARAC"/>
    <property type="match status" value="1"/>
</dbReference>
<dbReference type="InterPro" id="IPR037923">
    <property type="entry name" value="HTH-like"/>
</dbReference>
<comment type="caution">
    <text evidence="5">The sequence shown here is derived from an EMBL/GenBank/DDBJ whole genome shotgun (WGS) entry which is preliminary data.</text>
</comment>
<gene>
    <name evidence="5" type="ORF">ACFQ22_01925</name>
</gene>
<name>A0ABW3PGQ0_9LACO</name>
<dbReference type="SUPFAM" id="SSF46689">
    <property type="entry name" value="Homeodomain-like"/>
    <property type="match status" value="1"/>
</dbReference>
<dbReference type="EMBL" id="JBHTLH010000005">
    <property type="protein sequence ID" value="MFD1124121.1"/>
    <property type="molecule type" value="Genomic_DNA"/>
</dbReference>
<dbReference type="Gene3D" id="2.60.120.10">
    <property type="entry name" value="Jelly Rolls"/>
    <property type="match status" value="1"/>
</dbReference>
<evidence type="ECO:0000313" key="6">
    <source>
        <dbReference type="Proteomes" id="UP001597156"/>
    </source>
</evidence>
<keyword evidence="1" id="KW-0805">Transcription regulation</keyword>
<evidence type="ECO:0000313" key="5">
    <source>
        <dbReference type="EMBL" id="MFD1124121.1"/>
    </source>
</evidence>
<proteinExistence type="predicted"/>
<dbReference type="SUPFAM" id="SSF51215">
    <property type="entry name" value="Regulatory protein AraC"/>
    <property type="match status" value="1"/>
</dbReference>
<dbReference type="RefSeq" id="WP_121977726.1">
    <property type="nucleotide sequence ID" value="NZ_JBHTLH010000005.1"/>
</dbReference>
<dbReference type="PANTHER" id="PTHR43280:SF28">
    <property type="entry name" value="HTH-TYPE TRANSCRIPTIONAL ACTIVATOR RHAS"/>
    <property type="match status" value="1"/>
</dbReference>
<dbReference type="InterPro" id="IPR018060">
    <property type="entry name" value="HTH_AraC"/>
</dbReference>
<organism evidence="5 6">
    <name type="scientific">Lentilactobacillus raoultii</name>
    <dbReference type="NCBI Taxonomy" id="1987503"/>
    <lineage>
        <taxon>Bacteria</taxon>
        <taxon>Bacillati</taxon>
        <taxon>Bacillota</taxon>
        <taxon>Bacilli</taxon>
        <taxon>Lactobacillales</taxon>
        <taxon>Lactobacillaceae</taxon>
        <taxon>Lentilactobacillus</taxon>
    </lineage>
</organism>
<dbReference type="PROSITE" id="PS01124">
    <property type="entry name" value="HTH_ARAC_FAMILY_2"/>
    <property type="match status" value="1"/>
</dbReference>
<evidence type="ECO:0000256" key="2">
    <source>
        <dbReference type="ARBA" id="ARBA00023125"/>
    </source>
</evidence>
<feature type="domain" description="HTH araC/xylS-type" evidence="4">
    <location>
        <begin position="182"/>
        <end position="284"/>
    </location>
</feature>
<dbReference type="PANTHER" id="PTHR43280">
    <property type="entry name" value="ARAC-FAMILY TRANSCRIPTIONAL REGULATOR"/>
    <property type="match status" value="1"/>
</dbReference>
<dbReference type="InterPro" id="IPR020449">
    <property type="entry name" value="Tscrpt_reg_AraC-type_HTH"/>
</dbReference>
<dbReference type="InterPro" id="IPR009057">
    <property type="entry name" value="Homeodomain-like_sf"/>
</dbReference>
<accession>A0ABW3PGQ0</accession>
<keyword evidence="6" id="KW-1185">Reference proteome</keyword>
<protein>
    <submittedName>
        <fullName evidence="5">AraC family transcriptional regulator</fullName>
    </submittedName>
</protein>
<dbReference type="InterPro" id="IPR003313">
    <property type="entry name" value="AraC-bd"/>
</dbReference>
<dbReference type="PRINTS" id="PR00032">
    <property type="entry name" value="HTHARAC"/>
</dbReference>
<dbReference type="Pfam" id="PF02311">
    <property type="entry name" value="AraC_binding"/>
    <property type="match status" value="1"/>
</dbReference>
<keyword evidence="3" id="KW-0804">Transcription</keyword>
<evidence type="ECO:0000256" key="3">
    <source>
        <dbReference type="ARBA" id="ARBA00023163"/>
    </source>
</evidence>
<evidence type="ECO:0000259" key="4">
    <source>
        <dbReference type="PROSITE" id="PS01124"/>
    </source>
</evidence>
<dbReference type="Gene3D" id="1.10.10.60">
    <property type="entry name" value="Homeodomain-like"/>
    <property type="match status" value="1"/>
</dbReference>